<reference evidence="3" key="1">
    <citation type="journal article" date="2011" name="MBio">
        <title>Novel metabolic attributes of the genus Cyanothece, comprising a group of unicellular nitrogen-fixing Cyanobacteria.</title>
        <authorList>
            <person name="Bandyopadhyay A."/>
            <person name="Elvitigala T."/>
            <person name="Welsh E."/>
            <person name="Stockel J."/>
            <person name="Liberton M."/>
            <person name="Min H."/>
            <person name="Sherman L.A."/>
            <person name="Pakrasi H.B."/>
        </authorList>
    </citation>
    <scope>NUCLEOTIDE SEQUENCE [LARGE SCALE GENOMIC DNA]</scope>
    <source>
        <strain evidence="3">PCC 7424</strain>
    </source>
</reference>
<dbReference type="EMBL" id="CP001291">
    <property type="protein sequence ID" value="ACK71344.1"/>
    <property type="molecule type" value="Genomic_DNA"/>
</dbReference>
<evidence type="ECO:0000259" key="1">
    <source>
        <dbReference type="Pfam" id="PF13307"/>
    </source>
</evidence>
<keyword evidence="3" id="KW-1185">Reference proteome</keyword>
<dbReference type="HOGENOM" id="CLU_567260_0_0_3"/>
<evidence type="ECO:0000313" key="2">
    <source>
        <dbReference type="EMBL" id="ACK71344.1"/>
    </source>
</evidence>
<keyword evidence="2" id="KW-0378">Hydrolase</keyword>
<sequence length="500" mass="57810">MVLLEAEVHSSLLGYLRTHNRSNWIHHLTMARIVSRALRLQRSALIQTGSTSSRYNVSYLTPALLTDSPLILVVPEFLQEKLLQVDIPQLQEWLESDKSIYAGDRWPFPEFDGVMVTSPQAWLSDRVEKKGYFPPDIPTLIEGANELEEWARTYLTVSIVSQDWNNLIDRCCAQAEFIRDVRVKLTKEIFNRPKNPYECYLIEQYEKDLLQDLCDLIASEIEENSPFVEFCRQSETENQILWISVDREKGQFTLHSSPVKVADDLRPIWQQQPIVFMGGFLDSEKEATIYRQKLGIGDLLCLKFNPNRSSEYIHLYLPARLPLPNTPEFKTVLIQQTYRLVSLCYHIERPIVIVVDDVPLKAQVGSVLAAEFGSRVVVERQELEKNAILVCGWNFWHQNQELFPTPQLLVIATLPIPSPENPLVAAQVTYYKNQRQDWFRVYLLPTALKEIQRAVMPLRESQGVVALLDSRVNFRSYGTQILTALEPYAGMNYIDNDWFF</sequence>
<dbReference type="GO" id="GO:0005524">
    <property type="term" value="F:ATP binding"/>
    <property type="evidence" value="ECO:0007669"/>
    <property type="project" value="InterPro"/>
</dbReference>
<dbReference type="OrthoDB" id="474751at2"/>
<dbReference type="GO" id="GO:0016818">
    <property type="term" value="F:hydrolase activity, acting on acid anhydrides, in phosphorus-containing anhydrides"/>
    <property type="evidence" value="ECO:0007669"/>
    <property type="project" value="InterPro"/>
</dbReference>
<evidence type="ECO:0000313" key="3">
    <source>
        <dbReference type="Proteomes" id="UP000002384"/>
    </source>
</evidence>
<dbReference type="Pfam" id="PF13307">
    <property type="entry name" value="Helicase_C_2"/>
    <property type="match status" value="1"/>
</dbReference>
<dbReference type="GO" id="GO:0004386">
    <property type="term" value="F:helicase activity"/>
    <property type="evidence" value="ECO:0007669"/>
    <property type="project" value="UniProtKB-KW"/>
</dbReference>
<accession>B7K9Y8</accession>
<protein>
    <submittedName>
        <fullName evidence="2">ATP-dependent DNA helicase</fullName>
    </submittedName>
</protein>
<dbReference type="eggNOG" id="COG1199">
    <property type="taxonomic scope" value="Bacteria"/>
</dbReference>
<proteinExistence type="predicted"/>
<dbReference type="InterPro" id="IPR006555">
    <property type="entry name" value="ATP-dep_Helicase_C"/>
</dbReference>
<keyword evidence="2" id="KW-0347">Helicase</keyword>
<dbReference type="Proteomes" id="UP000002384">
    <property type="component" value="Chromosome"/>
</dbReference>
<name>B7K9Y8_GLOC7</name>
<dbReference type="AlphaFoldDB" id="B7K9Y8"/>
<gene>
    <name evidence="2" type="ordered locus">PCC7424_2940</name>
</gene>
<dbReference type="GO" id="GO:0006139">
    <property type="term" value="P:nucleobase-containing compound metabolic process"/>
    <property type="evidence" value="ECO:0007669"/>
    <property type="project" value="InterPro"/>
</dbReference>
<dbReference type="STRING" id="65393.PCC7424_2940"/>
<feature type="domain" description="ATP-dependent helicase C-terminal" evidence="1">
    <location>
        <begin position="408"/>
        <end position="487"/>
    </location>
</feature>
<keyword evidence="2" id="KW-0067">ATP-binding</keyword>
<keyword evidence="2" id="KW-0547">Nucleotide-binding</keyword>
<dbReference type="GO" id="GO:0003676">
    <property type="term" value="F:nucleic acid binding"/>
    <property type="evidence" value="ECO:0007669"/>
    <property type="project" value="InterPro"/>
</dbReference>
<dbReference type="KEGG" id="cyc:PCC7424_2940"/>
<organism evidence="2 3">
    <name type="scientific">Gloeothece citriformis (strain PCC 7424)</name>
    <name type="common">Cyanothece sp. (strain PCC 7424)</name>
    <dbReference type="NCBI Taxonomy" id="65393"/>
    <lineage>
        <taxon>Bacteria</taxon>
        <taxon>Bacillati</taxon>
        <taxon>Cyanobacteriota</taxon>
        <taxon>Cyanophyceae</taxon>
        <taxon>Oscillatoriophycideae</taxon>
        <taxon>Chroococcales</taxon>
        <taxon>Aphanothecaceae</taxon>
        <taxon>Gloeothece</taxon>
        <taxon>Gloeothece citriformis</taxon>
    </lineage>
</organism>
<dbReference type="RefSeq" id="WP_015954942.1">
    <property type="nucleotide sequence ID" value="NC_011729.1"/>
</dbReference>